<feature type="domain" description="Peptidase S11 D-alanyl-D-alanine carboxypeptidase A N-terminal" evidence="11">
    <location>
        <begin position="17"/>
        <end position="252"/>
    </location>
</feature>
<name>A0A1M6J5Y3_9BACT</name>
<dbReference type="PANTHER" id="PTHR21581:SF6">
    <property type="entry name" value="TRAFFICKING PROTEIN PARTICLE COMPLEX SUBUNIT 12"/>
    <property type="match status" value="1"/>
</dbReference>
<keyword evidence="2 10" id="KW-0732">Signal</keyword>
<dbReference type="GO" id="GO:0009252">
    <property type="term" value="P:peptidoglycan biosynthetic process"/>
    <property type="evidence" value="ECO:0007669"/>
    <property type="project" value="UniProtKB-KW"/>
</dbReference>
<evidence type="ECO:0000256" key="1">
    <source>
        <dbReference type="ARBA" id="ARBA00007164"/>
    </source>
</evidence>
<protein>
    <submittedName>
        <fullName evidence="12">D-alanyl-D-alanine carboxypeptidase (Penicillin-binding protein 5/6)</fullName>
    </submittedName>
</protein>
<keyword evidence="6" id="KW-0961">Cell wall biogenesis/degradation</keyword>
<evidence type="ECO:0000256" key="4">
    <source>
        <dbReference type="ARBA" id="ARBA00022960"/>
    </source>
</evidence>
<evidence type="ECO:0000313" key="13">
    <source>
        <dbReference type="Proteomes" id="UP000184510"/>
    </source>
</evidence>
<dbReference type="InParanoid" id="A0A1M6J5Y3"/>
<evidence type="ECO:0000256" key="5">
    <source>
        <dbReference type="ARBA" id="ARBA00022984"/>
    </source>
</evidence>
<dbReference type="Pfam" id="PF00768">
    <property type="entry name" value="Peptidase_S11"/>
    <property type="match status" value="1"/>
</dbReference>
<evidence type="ECO:0000256" key="2">
    <source>
        <dbReference type="ARBA" id="ARBA00022729"/>
    </source>
</evidence>
<sequence length="322" mass="34671">MCFLKKFMGVVTAVAAFSQPILAKESYVVVERHSGKVLLADNSEVKRPVASLTKIATSKVVLDWAQATNTNLSTMITVPSTINLVGGANPMSLQPGDQMTLRDALYSTLMGSDNKAALTLADHVGRELLMKRQLQGDPVGAFVVEMNKLAKSLGMTRTKFATPHGLVANPRDSYSTASDIARLSMHVMKDTAFGFYVKQTSREISVTRAATASESKVTVENTNKMLGGELKIKGIKTGTSQAAGQCIAICAERQPFVQKHEDGGATVTPVEMVVVILGSADREGQGKRLITQGWQMYDGWRSVGYPATADRREFILLPGGNS</sequence>
<dbReference type="AlphaFoldDB" id="A0A1M6J5Y3"/>
<feature type="active site" description="Acyl-ester intermediate" evidence="7">
    <location>
        <position position="51"/>
    </location>
</feature>
<feature type="chain" id="PRO_5009918618" evidence="10">
    <location>
        <begin position="24"/>
        <end position="322"/>
    </location>
</feature>
<dbReference type="SUPFAM" id="SSF56601">
    <property type="entry name" value="beta-lactamase/transpeptidase-like"/>
    <property type="match status" value="1"/>
</dbReference>
<dbReference type="Gene3D" id="3.40.710.10">
    <property type="entry name" value="DD-peptidase/beta-lactamase superfamily"/>
    <property type="match status" value="1"/>
</dbReference>
<feature type="binding site" evidence="8">
    <location>
        <position position="236"/>
    </location>
    <ligand>
        <name>substrate</name>
    </ligand>
</feature>
<dbReference type="GO" id="GO:0071555">
    <property type="term" value="P:cell wall organization"/>
    <property type="evidence" value="ECO:0007669"/>
    <property type="project" value="UniProtKB-KW"/>
</dbReference>
<keyword evidence="3" id="KW-0378">Hydrolase</keyword>
<organism evidence="12 13">
    <name type="scientific">Rubritalea squalenifaciens DSM 18772</name>
    <dbReference type="NCBI Taxonomy" id="1123071"/>
    <lineage>
        <taxon>Bacteria</taxon>
        <taxon>Pseudomonadati</taxon>
        <taxon>Verrucomicrobiota</taxon>
        <taxon>Verrucomicrobiia</taxon>
        <taxon>Verrucomicrobiales</taxon>
        <taxon>Rubritaleaceae</taxon>
        <taxon>Rubritalea</taxon>
    </lineage>
</organism>
<keyword evidence="12" id="KW-0645">Protease</keyword>
<dbReference type="EMBL" id="FQYR01000003">
    <property type="protein sequence ID" value="SHJ42082.1"/>
    <property type="molecule type" value="Genomic_DNA"/>
</dbReference>
<keyword evidence="4" id="KW-0133">Cell shape</keyword>
<comment type="similarity">
    <text evidence="1 9">Belongs to the peptidase S11 family.</text>
</comment>
<dbReference type="GO" id="GO:0006508">
    <property type="term" value="P:proteolysis"/>
    <property type="evidence" value="ECO:0007669"/>
    <property type="project" value="InterPro"/>
</dbReference>
<dbReference type="InterPro" id="IPR018044">
    <property type="entry name" value="Peptidase_S11"/>
</dbReference>
<dbReference type="STRING" id="1123071.SAMN02745181_2018"/>
<proteinExistence type="inferred from homology"/>
<evidence type="ECO:0000256" key="8">
    <source>
        <dbReference type="PIRSR" id="PIRSR618044-2"/>
    </source>
</evidence>
<evidence type="ECO:0000259" key="11">
    <source>
        <dbReference type="Pfam" id="PF00768"/>
    </source>
</evidence>
<feature type="signal peptide" evidence="10">
    <location>
        <begin position="1"/>
        <end position="23"/>
    </location>
</feature>
<feature type="active site" evidence="7">
    <location>
        <position position="112"/>
    </location>
</feature>
<evidence type="ECO:0000256" key="3">
    <source>
        <dbReference type="ARBA" id="ARBA00022801"/>
    </source>
</evidence>
<dbReference type="PANTHER" id="PTHR21581">
    <property type="entry name" value="D-ALANYL-D-ALANINE CARBOXYPEPTIDASE"/>
    <property type="match status" value="1"/>
</dbReference>
<evidence type="ECO:0000256" key="10">
    <source>
        <dbReference type="SAM" id="SignalP"/>
    </source>
</evidence>
<accession>A0A1M6J5Y3</accession>
<dbReference type="GO" id="GO:0008360">
    <property type="term" value="P:regulation of cell shape"/>
    <property type="evidence" value="ECO:0007669"/>
    <property type="project" value="UniProtKB-KW"/>
</dbReference>
<dbReference type="PRINTS" id="PR00725">
    <property type="entry name" value="DADACBPTASE1"/>
</dbReference>
<evidence type="ECO:0000256" key="6">
    <source>
        <dbReference type="ARBA" id="ARBA00023316"/>
    </source>
</evidence>
<keyword evidence="13" id="KW-1185">Reference proteome</keyword>
<keyword evidence="5" id="KW-0573">Peptidoglycan synthesis</keyword>
<gene>
    <name evidence="12" type="ORF">SAMN02745181_2018</name>
</gene>
<keyword evidence="12" id="KW-0121">Carboxypeptidase</keyword>
<dbReference type="InterPro" id="IPR001967">
    <property type="entry name" value="Peptidase_S11_N"/>
</dbReference>
<dbReference type="GO" id="GO:0009002">
    <property type="term" value="F:serine-type D-Ala-D-Ala carboxypeptidase activity"/>
    <property type="evidence" value="ECO:0007669"/>
    <property type="project" value="InterPro"/>
</dbReference>
<evidence type="ECO:0000256" key="9">
    <source>
        <dbReference type="RuleBase" id="RU004016"/>
    </source>
</evidence>
<dbReference type="InterPro" id="IPR012338">
    <property type="entry name" value="Beta-lactam/transpept-like"/>
</dbReference>
<reference evidence="12 13" key="1">
    <citation type="submission" date="2016-11" db="EMBL/GenBank/DDBJ databases">
        <authorList>
            <person name="Jaros S."/>
            <person name="Januszkiewicz K."/>
            <person name="Wedrychowicz H."/>
        </authorList>
    </citation>
    <scope>NUCLEOTIDE SEQUENCE [LARGE SCALE GENOMIC DNA]</scope>
    <source>
        <strain evidence="12 13">DSM 18772</strain>
    </source>
</reference>
<evidence type="ECO:0000256" key="7">
    <source>
        <dbReference type="PIRSR" id="PIRSR618044-1"/>
    </source>
</evidence>
<evidence type="ECO:0000313" key="12">
    <source>
        <dbReference type="EMBL" id="SHJ42082.1"/>
    </source>
</evidence>
<dbReference type="Proteomes" id="UP000184510">
    <property type="component" value="Unassembled WGS sequence"/>
</dbReference>
<feature type="active site" description="Proton acceptor" evidence="7">
    <location>
        <position position="54"/>
    </location>
</feature>